<evidence type="ECO:0000256" key="1">
    <source>
        <dbReference type="SAM" id="MobiDB-lite"/>
    </source>
</evidence>
<evidence type="ECO:0000313" key="3">
    <source>
        <dbReference type="Proteomes" id="UP000299211"/>
    </source>
</evidence>
<feature type="compositionally biased region" description="Low complexity" evidence="1">
    <location>
        <begin position="43"/>
        <end position="53"/>
    </location>
</feature>
<sequence length="90" mass="9579">MPSPSKSPAWGLSPYPAMLVPPVRPEAEPHSTTEPAVPPAITRSLKPSPSRSPLVKVDPKRWLAVAAPGTPLVERLTIFLSAADRPLAEP</sequence>
<protein>
    <submittedName>
        <fullName evidence="2">Uncharacterized protein</fullName>
    </submittedName>
</protein>
<proteinExistence type="predicted"/>
<name>A0A4D4MSC8_STRAX</name>
<comment type="caution">
    <text evidence="2">The sequence shown here is derived from an EMBL/GenBank/DDBJ whole genome shotgun (WGS) entry which is preliminary data.</text>
</comment>
<accession>A0A4D4MSC8</accession>
<dbReference type="Proteomes" id="UP000299211">
    <property type="component" value="Unassembled WGS sequence"/>
</dbReference>
<reference evidence="2 3" key="1">
    <citation type="submission" date="2019-04" db="EMBL/GenBank/DDBJ databases">
        <title>Draft genome sequences of Streptomyces avermitilis ATCC 31267.</title>
        <authorList>
            <person name="Komaki H."/>
            <person name="Tamura T."/>
            <person name="Hosoyama A."/>
        </authorList>
    </citation>
    <scope>NUCLEOTIDE SEQUENCE [LARGE SCALE GENOMIC DNA]</scope>
    <source>
        <strain evidence="2 3">ATCC 31267</strain>
    </source>
</reference>
<organism evidence="2 3">
    <name type="scientific">Streptomyces avermitilis</name>
    <dbReference type="NCBI Taxonomy" id="33903"/>
    <lineage>
        <taxon>Bacteria</taxon>
        <taxon>Bacillati</taxon>
        <taxon>Actinomycetota</taxon>
        <taxon>Actinomycetes</taxon>
        <taxon>Kitasatosporales</taxon>
        <taxon>Streptomycetaceae</taxon>
        <taxon>Streptomyces</taxon>
    </lineage>
</organism>
<feature type="region of interest" description="Disordered" evidence="1">
    <location>
        <begin position="21"/>
        <end position="53"/>
    </location>
</feature>
<dbReference type="EMBL" id="BJHY01000001">
    <property type="protein sequence ID" value="GDY74365.1"/>
    <property type="molecule type" value="Genomic_DNA"/>
</dbReference>
<evidence type="ECO:0000313" key="2">
    <source>
        <dbReference type="EMBL" id="GDY74365.1"/>
    </source>
</evidence>
<dbReference type="AlphaFoldDB" id="A0A4D4MSC8"/>
<gene>
    <name evidence="2" type="ORF">SAV31267_038500</name>
</gene>